<dbReference type="InterPro" id="IPR011109">
    <property type="entry name" value="DNA_bind_recombinase_dom"/>
</dbReference>
<proteinExistence type="predicted"/>
<organism evidence="3 4">
    <name type="scientific">Mycobacterium paraffinicum</name>
    <dbReference type="NCBI Taxonomy" id="53378"/>
    <lineage>
        <taxon>Bacteria</taxon>
        <taxon>Bacillati</taxon>
        <taxon>Actinomycetota</taxon>
        <taxon>Actinomycetes</taxon>
        <taxon>Mycobacteriales</taxon>
        <taxon>Mycobacteriaceae</taxon>
        <taxon>Mycobacterium</taxon>
    </lineage>
</organism>
<name>A0A1Q4I155_9MYCO</name>
<dbReference type="PROSITE" id="PS51736">
    <property type="entry name" value="RECOMBINASES_3"/>
    <property type="match status" value="1"/>
</dbReference>
<dbReference type="SMART" id="SM00857">
    <property type="entry name" value="Resolvase"/>
    <property type="match status" value="1"/>
</dbReference>
<sequence length="478" mass="52453">MGLRAAIYVRISQDRDGTRLGVERQEQDCRKLAKRLGWQVRRVYVDNDISAYSGKRRPEYQSLLADIEAGGLDGVIAWHPDRLHRSPLELETYIDLSEKFGIQTHTVQAGTWDLSTPSGRAVARTLGAWARYESEHKGERIRRARQQQAKSGGWHGGIRPYGFEKDGVTIRPAEAAEIAKATEAVVSGVSLRSLVRDLNERGIPTTTGRGPWTSVALKDTIMRPRTAGLSSYRGEIVGAAVWPPIVPENTWRAACAILSDPARRTNGGRGGTIRWLGSGLYVCGVCGEAKLRVGTGGSVKRHTYRCGNRYVSDGGGHVTREARSLDGYVEEVIVGRLSEPGLLDQLVAADADQDATAQRVELVAVRERQDELAGLFAAGQITARQLAIGTEQLTAKEDAIAKALGSAGQRNPMQILAGAKDLRSLWFGTREDRSDGLSLGQRRAILDLLMTVTVLPAPRRRLYHFDPDYVQIDWKAAQ</sequence>
<reference evidence="3 4" key="1">
    <citation type="submission" date="2016-11" db="EMBL/GenBank/DDBJ databases">
        <title>Genome sequences of unsequenced Mycobacteria.</title>
        <authorList>
            <person name="Greninger A.L."/>
            <person name="Fang F."/>
            <person name="Jerome K.R."/>
        </authorList>
    </citation>
    <scope>NUCLEOTIDE SEQUENCE [LARGE SCALE GENOMIC DNA]</scope>
    <source>
        <strain evidence="3 4">M11</strain>
    </source>
</reference>
<dbReference type="InterPro" id="IPR050639">
    <property type="entry name" value="SSR_resolvase"/>
</dbReference>
<dbReference type="Gene3D" id="3.90.1750.20">
    <property type="entry name" value="Putative Large Serine Recombinase, Chain B, Domain 2"/>
    <property type="match status" value="1"/>
</dbReference>
<dbReference type="InterPro" id="IPR006119">
    <property type="entry name" value="Resolv_N"/>
</dbReference>
<dbReference type="Pfam" id="PF00239">
    <property type="entry name" value="Resolvase"/>
    <property type="match status" value="1"/>
</dbReference>
<keyword evidence="4" id="KW-1185">Reference proteome</keyword>
<dbReference type="Proteomes" id="UP000186438">
    <property type="component" value="Unassembled WGS sequence"/>
</dbReference>
<dbReference type="GO" id="GO:0003677">
    <property type="term" value="F:DNA binding"/>
    <property type="evidence" value="ECO:0007669"/>
    <property type="project" value="InterPro"/>
</dbReference>
<dbReference type="Pfam" id="PF07508">
    <property type="entry name" value="Recombinase"/>
    <property type="match status" value="1"/>
</dbReference>
<dbReference type="RefSeq" id="WP_073871475.1">
    <property type="nucleotide sequence ID" value="NZ_MPNT01000002.1"/>
</dbReference>
<dbReference type="PROSITE" id="PS51737">
    <property type="entry name" value="RECOMBINASE_DNA_BIND"/>
    <property type="match status" value="1"/>
</dbReference>
<dbReference type="AlphaFoldDB" id="A0A1Q4I155"/>
<dbReference type="PANTHER" id="PTHR30461">
    <property type="entry name" value="DNA-INVERTASE FROM LAMBDOID PROPHAGE"/>
    <property type="match status" value="1"/>
</dbReference>
<dbReference type="InterPro" id="IPR036162">
    <property type="entry name" value="Resolvase-like_N_sf"/>
</dbReference>
<protein>
    <recommendedName>
        <fullName evidence="5">Serine recombinase</fullName>
    </recommendedName>
</protein>
<dbReference type="STRING" id="53378.BRW65_03900"/>
<dbReference type="GO" id="GO:0000150">
    <property type="term" value="F:DNA strand exchange activity"/>
    <property type="evidence" value="ECO:0007669"/>
    <property type="project" value="InterPro"/>
</dbReference>
<dbReference type="Gene3D" id="3.40.50.1390">
    <property type="entry name" value="Resolvase, N-terminal catalytic domain"/>
    <property type="match status" value="1"/>
</dbReference>
<dbReference type="PANTHER" id="PTHR30461:SF23">
    <property type="entry name" value="DNA RECOMBINASE-RELATED"/>
    <property type="match status" value="1"/>
</dbReference>
<evidence type="ECO:0008006" key="5">
    <source>
        <dbReference type="Google" id="ProtNLM"/>
    </source>
</evidence>
<dbReference type="CDD" id="cd00338">
    <property type="entry name" value="Ser_Recombinase"/>
    <property type="match status" value="1"/>
</dbReference>
<dbReference type="InterPro" id="IPR038109">
    <property type="entry name" value="DNA_bind_recomb_sf"/>
</dbReference>
<evidence type="ECO:0000259" key="2">
    <source>
        <dbReference type="PROSITE" id="PS51737"/>
    </source>
</evidence>
<feature type="domain" description="Resolvase/invertase-type recombinase catalytic" evidence="1">
    <location>
        <begin position="4"/>
        <end position="152"/>
    </location>
</feature>
<evidence type="ECO:0000259" key="1">
    <source>
        <dbReference type="PROSITE" id="PS51736"/>
    </source>
</evidence>
<accession>A0A1Q4I155</accession>
<feature type="domain" description="Recombinase" evidence="2">
    <location>
        <begin position="160"/>
        <end position="264"/>
    </location>
</feature>
<dbReference type="SUPFAM" id="SSF53041">
    <property type="entry name" value="Resolvase-like"/>
    <property type="match status" value="1"/>
</dbReference>
<evidence type="ECO:0000313" key="4">
    <source>
        <dbReference type="Proteomes" id="UP000186438"/>
    </source>
</evidence>
<gene>
    <name evidence="3" type="ORF">BRW65_03900</name>
</gene>
<comment type="caution">
    <text evidence="3">The sequence shown here is derived from an EMBL/GenBank/DDBJ whole genome shotgun (WGS) entry which is preliminary data.</text>
</comment>
<dbReference type="EMBL" id="MPNT01000002">
    <property type="protein sequence ID" value="OJZ75689.1"/>
    <property type="molecule type" value="Genomic_DNA"/>
</dbReference>
<evidence type="ECO:0000313" key="3">
    <source>
        <dbReference type="EMBL" id="OJZ75689.1"/>
    </source>
</evidence>